<evidence type="ECO:0000313" key="1">
    <source>
        <dbReference type="EMBL" id="KAE9408397.1"/>
    </source>
</evidence>
<dbReference type="EMBL" id="ML769391">
    <property type="protein sequence ID" value="KAE9408397.1"/>
    <property type="molecule type" value="Genomic_DNA"/>
</dbReference>
<keyword evidence="2" id="KW-1185">Reference proteome</keyword>
<evidence type="ECO:0000313" key="2">
    <source>
        <dbReference type="Proteomes" id="UP000799118"/>
    </source>
</evidence>
<dbReference type="OrthoDB" id="5541786at2759"/>
<sequence length="167" mass="18301">MCEQYLRLKRADSSDPRVIFVKEFPGMVNVGSDSERKTEELGMDFKMCGPAEFPDRKWYAIQITSCAVQVVTGSNEEVIVAANSSGAKADLHSKWGGGELRSRGKMVRQGSGWTMESNPAIGSGYGSYTGTPVLLMFSLIPNSPYLGYDSVAYGKDKNWSENGFESD</sequence>
<name>A0A6A4IH35_9AGAR</name>
<reference evidence="1" key="1">
    <citation type="journal article" date="2019" name="Environ. Microbiol.">
        <title>Fungal ecological strategies reflected in gene transcription - a case study of two litter decomposers.</title>
        <authorList>
            <person name="Barbi F."/>
            <person name="Kohler A."/>
            <person name="Barry K."/>
            <person name="Baskaran P."/>
            <person name="Daum C."/>
            <person name="Fauchery L."/>
            <person name="Ihrmark K."/>
            <person name="Kuo A."/>
            <person name="LaButti K."/>
            <person name="Lipzen A."/>
            <person name="Morin E."/>
            <person name="Grigoriev I.V."/>
            <person name="Henrissat B."/>
            <person name="Lindahl B."/>
            <person name="Martin F."/>
        </authorList>
    </citation>
    <scope>NUCLEOTIDE SEQUENCE</scope>
    <source>
        <strain evidence="1">JB14</strain>
    </source>
</reference>
<gene>
    <name evidence="1" type="ORF">BT96DRAFT_913969</name>
</gene>
<dbReference type="AlphaFoldDB" id="A0A6A4IH35"/>
<organism evidence="1 2">
    <name type="scientific">Gymnopus androsaceus JB14</name>
    <dbReference type="NCBI Taxonomy" id="1447944"/>
    <lineage>
        <taxon>Eukaryota</taxon>
        <taxon>Fungi</taxon>
        <taxon>Dikarya</taxon>
        <taxon>Basidiomycota</taxon>
        <taxon>Agaricomycotina</taxon>
        <taxon>Agaricomycetes</taxon>
        <taxon>Agaricomycetidae</taxon>
        <taxon>Agaricales</taxon>
        <taxon>Marasmiineae</taxon>
        <taxon>Omphalotaceae</taxon>
        <taxon>Gymnopus</taxon>
    </lineage>
</organism>
<protein>
    <submittedName>
        <fullName evidence="1">Uncharacterized protein</fullName>
    </submittedName>
</protein>
<proteinExistence type="predicted"/>
<accession>A0A6A4IH35</accession>
<dbReference type="Proteomes" id="UP000799118">
    <property type="component" value="Unassembled WGS sequence"/>
</dbReference>